<dbReference type="Proteomes" id="UP000048965">
    <property type="component" value="Unassembled WGS sequence"/>
</dbReference>
<accession>A0A0P4R6D3</accession>
<dbReference type="EMBL" id="BBNO01000004">
    <property type="protein sequence ID" value="GAO08447.1"/>
    <property type="molecule type" value="Genomic_DNA"/>
</dbReference>
<reference evidence="2" key="1">
    <citation type="submission" date="2014-09" db="EMBL/GenBank/DDBJ databases">
        <title>Whole genome shotgun sequence of Streptomyces sp. NBRC 110027.</title>
        <authorList>
            <person name="Komaki H."/>
            <person name="Ichikawa N."/>
            <person name="Katano-Makiyama Y."/>
            <person name="Hosoyama A."/>
            <person name="Hashimoto M."/>
            <person name="Uohara A."/>
            <person name="Kitahashi Y."/>
            <person name="Ohji S."/>
            <person name="Kimura A."/>
            <person name="Yamazoe A."/>
            <person name="Igarashi Y."/>
            <person name="Fujita N."/>
        </authorList>
    </citation>
    <scope>NUCLEOTIDE SEQUENCE [LARGE SCALE GENOMIC DNA]</scope>
    <source>
        <strain evidence="2">NBRC 110027</strain>
    </source>
</reference>
<dbReference type="RefSeq" id="WP_158894452.1">
    <property type="nucleotide sequence ID" value="NZ_BBNO01000004.1"/>
</dbReference>
<comment type="caution">
    <text evidence="1">The sequence shown here is derived from an EMBL/GenBank/DDBJ whole genome shotgun (WGS) entry which is preliminary data.</text>
</comment>
<proteinExistence type="predicted"/>
<name>A0A0P4R6D3_9ACTN</name>
<evidence type="ECO:0000313" key="2">
    <source>
        <dbReference type="Proteomes" id="UP000048965"/>
    </source>
</evidence>
<organism evidence="1 2">
    <name type="scientific">Streptomyces lydicamycinicus</name>
    <dbReference type="NCBI Taxonomy" id="1546107"/>
    <lineage>
        <taxon>Bacteria</taxon>
        <taxon>Bacillati</taxon>
        <taxon>Actinomycetota</taxon>
        <taxon>Actinomycetes</taxon>
        <taxon>Kitasatosporales</taxon>
        <taxon>Streptomycetaceae</taxon>
        <taxon>Streptomyces</taxon>
    </lineage>
</organism>
<reference evidence="1 2" key="2">
    <citation type="journal article" date="2015" name="Stand. Genomic Sci.">
        <title>Draft genome sequence of marine-derived Streptomyces sp. TP-A0598, a producer of anti-MRSA antibiotic lydicamycins.</title>
        <authorList>
            <person name="Komaki H."/>
            <person name="Ichikawa N."/>
            <person name="Hosoyama A."/>
            <person name="Fujita N."/>
            <person name="Igarashi Y."/>
        </authorList>
    </citation>
    <scope>NUCLEOTIDE SEQUENCE [LARGE SCALE GENOMIC DNA]</scope>
    <source>
        <strain evidence="1 2">NBRC 110027</strain>
    </source>
</reference>
<dbReference type="AlphaFoldDB" id="A0A0P4R6D3"/>
<keyword evidence="2" id="KW-1185">Reference proteome</keyword>
<protein>
    <submittedName>
        <fullName evidence="1">Uncharacterized protein</fullName>
    </submittedName>
</protein>
<gene>
    <name evidence="1" type="ORF">TPA0598_04_00830</name>
</gene>
<sequence length="286" mass="31369">MVAYVVGRRQAVATLTAAHVQIDGNRKQWRDDSRRPAWLAFMRSADRLNDSVDRLLRGQVEPSVILEEFLPDAGRKLKEVELEGPSEIYDIAKKFSSSVNGRLVGAAIVGPFISAQGKFDYLLAEARRDVLLQGADSEQAACVIRAHEALQRLAAERRRIGQTDPSVELTQLSDAICAPMVQSVSSVDSGVGESISLLLQGLGGVVVAIYSDVPMEAADAVSKVQECDAFSERDATSLLFTFGTGFLPVLQRLLNDQIEPTRQLRRDFLNATDRYLDGRLPVPRGE</sequence>
<evidence type="ECO:0000313" key="1">
    <source>
        <dbReference type="EMBL" id="GAO08447.1"/>
    </source>
</evidence>